<keyword evidence="2" id="KW-1185">Reference proteome</keyword>
<proteinExistence type="predicted"/>
<sequence length="146" mass="15735">MAEASSQGKRTRSPTLDSPESPDPPTSYAESPLSSSSTSSLVDYSSASNGPLSPPQFSDPEPLLEGTVDFGALDELGLEEEQPHDEEDRPPSPPVYATASLPRALDVMTRLGLMCEEQQRQDRHLLALIEARLPLPQQHGPPPPLP</sequence>
<name>A0ACB9IHX3_9ASTR</name>
<protein>
    <submittedName>
        <fullName evidence="1">Uncharacterized protein</fullName>
    </submittedName>
</protein>
<reference evidence="2" key="1">
    <citation type="journal article" date="2022" name="Mol. Ecol. Resour.">
        <title>The genomes of chicory, endive, great burdock and yacon provide insights into Asteraceae palaeo-polyploidization history and plant inulin production.</title>
        <authorList>
            <person name="Fan W."/>
            <person name="Wang S."/>
            <person name="Wang H."/>
            <person name="Wang A."/>
            <person name="Jiang F."/>
            <person name="Liu H."/>
            <person name="Zhao H."/>
            <person name="Xu D."/>
            <person name="Zhang Y."/>
        </authorList>
    </citation>
    <scope>NUCLEOTIDE SEQUENCE [LARGE SCALE GENOMIC DNA]</scope>
    <source>
        <strain evidence="2">cv. Yunnan</strain>
    </source>
</reference>
<accession>A0ACB9IHX3</accession>
<comment type="caution">
    <text evidence="1">The sequence shown here is derived from an EMBL/GenBank/DDBJ whole genome shotgun (WGS) entry which is preliminary data.</text>
</comment>
<dbReference type="EMBL" id="CM042025">
    <property type="protein sequence ID" value="KAI3807407.1"/>
    <property type="molecule type" value="Genomic_DNA"/>
</dbReference>
<gene>
    <name evidence="1" type="ORF">L1987_23334</name>
</gene>
<reference evidence="1 2" key="2">
    <citation type="journal article" date="2022" name="Mol. Ecol. Resour.">
        <title>The genomes of chicory, endive, great burdock and yacon provide insights into Asteraceae paleo-polyploidization history and plant inulin production.</title>
        <authorList>
            <person name="Fan W."/>
            <person name="Wang S."/>
            <person name="Wang H."/>
            <person name="Wang A."/>
            <person name="Jiang F."/>
            <person name="Liu H."/>
            <person name="Zhao H."/>
            <person name="Xu D."/>
            <person name="Zhang Y."/>
        </authorList>
    </citation>
    <scope>NUCLEOTIDE SEQUENCE [LARGE SCALE GENOMIC DNA]</scope>
    <source>
        <strain evidence="2">cv. Yunnan</strain>
        <tissue evidence="1">Leaves</tissue>
    </source>
</reference>
<evidence type="ECO:0000313" key="2">
    <source>
        <dbReference type="Proteomes" id="UP001056120"/>
    </source>
</evidence>
<organism evidence="1 2">
    <name type="scientific">Smallanthus sonchifolius</name>
    <dbReference type="NCBI Taxonomy" id="185202"/>
    <lineage>
        <taxon>Eukaryota</taxon>
        <taxon>Viridiplantae</taxon>
        <taxon>Streptophyta</taxon>
        <taxon>Embryophyta</taxon>
        <taxon>Tracheophyta</taxon>
        <taxon>Spermatophyta</taxon>
        <taxon>Magnoliopsida</taxon>
        <taxon>eudicotyledons</taxon>
        <taxon>Gunneridae</taxon>
        <taxon>Pentapetalae</taxon>
        <taxon>asterids</taxon>
        <taxon>campanulids</taxon>
        <taxon>Asterales</taxon>
        <taxon>Asteraceae</taxon>
        <taxon>Asteroideae</taxon>
        <taxon>Heliantheae alliance</taxon>
        <taxon>Millerieae</taxon>
        <taxon>Smallanthus</taxon>
    </lineage>
</organism>
<dbReference type="Proteomes" id="UP001056120">
    <property type="component" value="Linkage Group LG08"/>
</dbReference>
<evidence type="ECO:0000313" key="1">
    <source>
        <dbReference type="EMBL" id="KAI3807407.1"/>
    </source>
</evidence>